<keyword evidence="4" id="KW-1133">Transmembrane helix</keyword>
<feature type="transmembrane region" description="Helical" evidence="4">
    <location>
        <begin position="385"/>
        <end position="406"/>
    </location>
</feature>
<dbReference type="SUPFAM" id="SSF51735">
    <property type="entry name" value="NAD(P)-binding Rossmann-fold domains"/>
    <property type="match status" value="1"/>
</dbReference>
<reference evidence="8" key="1">
    <citation type="submission" date="2025-08" db="UniProtKB">
        <authorList>
            <consortium name="RefSeq"/>
        </authorList>
    </citation>
    <scope>IDENTIFICATION</scope>
    <source>
        <tissue evidence="8">Thorax and Abdomen</tissue>
    </source>
</reference>
<evidence type="ECO:0000259" key="5">
    <source>
        <dbReference type="Pfam" id="PF03015"/>
    </source>
</evidence>
<dbReference type="GeneID" id="107220532"/>
<name>A0ABM3G2A7_NEOLC</name>
<dbReference type="Pfam" id="PF03015">
    <property type="entry name" value="Sterile"/>
    <property type="match status" value="1"/>
</dbReference>
<dbReference type="CDD" id="cd05236">
    <property type="entry name" value="FAR-N_SDR_e"/>
    <property type="match status" value="1"/>
</dbReference>
<sequence length="526" mass="59700">MSQASYIRDMLSDSASDQATGPSEVASFYAHTNILLTGGAGFLGKLLTERILRSCPEVSTLFLLLRAKKGKSPQERFAELFDDLVFDRLKKEKPGFARKVRLIEGDVGEIGLGLAPEQRELLRTTNIVIHGAATVRFDESVRIATKINVRGTKEMLILAKEMPNLRAFVHISTAYSNCVRQSIDEKFYPPPIDSDKLLDLLEILDDASLEHLTPVLLGKYPNTYVFTKAVAEDVIRRNSHSLPVCIVRPSIVIATYKEPVAGWIDNVYGPTGIVLGAAIGLLRTLYCDPEGIADMIPADFVVNNIIVAAWDIAEARTTNVNSADSSNIPETDEPPIYNVVSSCQKPFRWGELMRHIEEYGLEVPSMMCIWYYCFKLNKYESVHKIYVIFLHLLPALIVDSVARIIGREPMLWKAYKKIHKFSAVISYFATQQWRFSNNGVLRLSAKLNPADQNQFMLNMKDFSWEEFNYNYVRGGRLYLLKDPLDTVPKAAVRYARLRIIHYAVVTVMWGMIFWLLWTLVRFLGLW</sequence>
<evidence type="ECO:0000256" key="4">
    <source>
        <dbReference type="RuleBase" id="RU363097"/>
    </source>
</evidence>
<dbReference type="EC" id="1.2.1.84" evidence="4"/>
<evidence type="ECO:0000313" key="7">
    <source>
        <dbReference type="Proteomes" id="UP000829291"/>
    </source>
</evidence>
<gene>
    <name evidence="8" type="primary">LOC107220532</name>
</gene>
<dbReference type="Proteomes" id="UP000829291">
    <property type="component" value="Chromosome 4"/>
</dbReference>
<evidence type="ECO:0000256" key="2">
    <source>
        <dbReference type="ARBA" id="ARBA00022516"/>
    </source>
</evidence>
<comment type="catalytic activity">
    <reaction evidence="4">
        <text>a long-chain fatty acyl-CoA + 2 NADPH + 2 H(+) = a long-chain primary fatty alcohol + 2 NADP(+) + CoA</text>
        <dbReference type="Rhea" id="RHEA:52716"/>
        <dbReference type="ChEBI" id="CHEBI:15378"/>
        <dbReference type="ChEBI" id="CHEBI:57287"/>
        <dbReference type="ChEBI" id="CHEBI:57783"/>
        <dbReference type="ChEBI" id="CHEBI:58349"/>
        <dbReference type="ChEBI" id="CHEBI:77396"/>
        <dbReference type="ChEBI" id="CHEBI:83139"/>
        <dbReference type="EC" id="1.2.1.84"/>
    </reaction>
</comment>
<keyword evidence="4" id="KW-0812">Transmembrane</keyword>
<organism evidence="7 8">
    <name type="scientific">Neodiprion lecontei</name>
    <name type="common">Redheaded pine sawfly</name>
    <dbReference type="NCBI Taxonomy" id="441921"/>
    <lineage>
        <taxon>Eukaryota</taxon>
        <taxon>Metazoa</taxon>
        <taxon>Ecdysozoa</taxon>
        <taxon>Arthropoda</taxon>
        <taxon>Hexapoda</taxon>
        <taxon>Insecta</taxon>
        <taxon>Pterygota</taxon>
        <taxon>Neoptera</taxon>
        <taxon>Endopterygota</taxon>
        <taxon>Hymenoptera</taxon>
        <taxon>Tenthredinoidea</taxon>
        <taxon>Diprionidae</taxon>
        <taxon>Diprioninae</taxon>
        <taxon>Neodiprion</taxon>
    </lineage>
</organism>
<protein>
    <recommendedName>
        <fullName evidence="4">Fatty acyl-CoA reductase</fullName>
        <ecNumber evidence="4">1.2.1.84</ecNumber>
    </recommendedName>
</protein>
<keyword evidence="4" id="KW-0560">Oxidoreductase</keyword>
<comment type="function">
    <text evidence="4">Catalyzes the reduction of fatty acyl-CoA to fatty alcohols.</text>
</comment>
<comment type="similarity">
    <text evidence="1 4">Belongs to the fatty acyl-CoA reductase family.</text>
</comment>
<dbReference type="InterPro" id="IPR013120">
    <property type="entry name" value="FAR_NAD-bd"/>
</dbReference>
<dbReference type="CDD" id="cd09071">
    <property type="entry name" value="FAR_C"/>
    <property type="match status" value="1"/>
</dbReference>
<proteinExistence type="inferred from homology"/>
<dbReference type="Gene3D" id="3.40.50.720">
    <property type="entry name" value="NAD(P)-binding Rossmann-like Domain"/>
    <property type="match status" value="1"/>
</dbReference>
<accession>A0ABM3G2A7</accession>
<dbReference type="Pfam" id="PF07993">
    <property type="entry name" value="NAD_binding_4"/>
    <property type="match status" value="1"/>
</dbReference>
<dbReference type="InterPro" id="IPR026055">
    <property type="entry name" value="FAR"/>
</dbReference>
<dbReference type="InterPro" id="IPR036291">
    <property type="entry name" value="NAD(P)-bd_dom_sf"/>
</dbReference>
<keyword evidence="3 4" id="KW-0443">Lipid metabolism</keyword>
<keyword evidence="4" id="KW-0472">Membrane</keyword>
<dbReference type="InterPro" id="IPR033640">
    <property type="entry name" value="FAR_C"/>
</dbReference>
<evidence type="ECO:0000256" key="1">
    <source>
        <dbReference type="ARBA" id="ARBA00005928"/>
    </source>
</evidence>
<keyword evidence="4" id="KW-0521">NADP</keyword>
<dbReference type="PANTHER" id="PTHR11011:SF60">
    <property type="entry name" value="FATTY ACYL-COA REDUCTASE-RELATED"/>
    <property type="match status" value="1"/>
</dbReference>
<dbReference type="PANTHER" id="PTHR11011">
    <property type="entry name" value="MALE STERILITY PROTEIN 2-RELATED"/>
    <property type="match status" value="1"/>
</dbReference>
<keyword evidence="7" id="KW-1185">Reference proteome</keyword>
<dbReference type="RefSeq" id="XP_046594394.1">
    <property type="nucleotide sequence ID" value="XM_046738438.1"/>
</dbReference>
<evidence type="ECO:0000256" key="3">
    <source>
        <dbReference type="ARBA" id="ARBA00023098"/>
    </source>
</evidence>
<feature type="transmembrane region" description="Helical" evidence="4">
    <location>
        <begin position="499"/>
        <end position="520"/>
    </location>
</feature>
<evidence type="ECO:0000259" key="6">
    <source>
        <dbReference type="Pfam" id="PF07993"/>
    </source>
</evidence>
<keyword evidence="2 4" id="KW-0444">Lipid biosynthesis</keyword>
<feature type="domain" description="Thioester reductase (TE)" evidence="6">
    <location>
        <begin position="36"/>
        <end position="305"/>
    </location>
</feature>
<evidence type="ECO:0000313" key="8">
    <source>
        <dbReference type="RefSeq" id="XP_046594394.1"/>
    </source>
</evidence>
<feature type="domain" description="Fatty acyl-CoA reductase C-terminal" evidence="5">
    <location>
        <begin position="390"/>
        <end position="482"/>
    </location>
</feature>